<protein>
    <recommendedName>
        <fullName evidence="10">Amino acid ABC transporter substrate-binding protein</fullName>
    </recommendedName>
</protein>
<accession>A0A3Q8CY32</accession>
<dbReference type="AlphaFoldDB" id="A0A3Q8CY32"/>
<dbReference type="KEGG" id="lhw:BSQ49_10145"/>
<comment type="subcellular location">
    <subcellularLocation>
        <location evidence="1">Cell envelope</location>
    </subcellularLocation>
</comment>
<dbReference type="InterPro" id="IPR001320">
    <property type="entry name" value="Iontro_rcpt_C"/>
</dbReference>
<evidence type="ECO:0000259" key="7">
    <source>
        <dbReference type="SMART" id="SM00079"/>
    </source>
</evidence>
<feature type="chain" id="PRO_5038481588" description="Amino acid ABC transporter substrate-binding protein" evidence="5">
    <location>
        <begin position="23"/>
        <end position="288"/>
    </location>
</feature>
<evidence type="ECO:0000256" key="1">
    <source>
        <dbReference type="ARBA" id="ARBA00004196"/>
    </source>
</evidence>
<dbReference type="PROSITE" id="PS01039">
    <property type="entry name" value="SBP_BACTERIAL_3"/>
    <property type="match status" value="1"/>
</dbReference>
<evidence type="ECO:0000256" key="4">
    <source>
        <dbReference type="RuleBase" id="RU003744"/>
    </source>
</evidence>
<keyword evidence="3 5" id="KW-0732">Signal</keyword>
<dbReference type="RefSeq" id="WP_141054826.1">
    <property type="nucleotide sequence ID" value="NZ_CP018176.1"/>
</dbReference>
<proteinExistence type="inferred from homology"/>
<evidence type="ECO:0000256" key="3">
    <source>
        <dbReference type="ARBA" id="ARBA00022729"/>
    </source>
</evidence>
<dbReference type="EMBL" id="CP018176">
    <property type="protein sequence ID" value="AUJ30509.1"/>
    <property type="molecule type" value="Genomic_DNA"/>
</dbReference>
<feature type="domain" description="Ionotropic glutamate receptor C-terminal" evidence="7">
    <location>
        <begin position="62"/>
        <end position="284"/>
    </location>
</feature>
<sequence length="288" mass="31774">MKKGKLFLVVSMFFLVSMTLVACGSNVSTSKSKTVSISKVGKVKEDKKLSALLPSRIKKSGEIKNGIDDAYPPMDFKNSNGQLTGFDIDLDKAIAAKLGIKINNIPTDWDGIIPSLQSKKFDMVLSAMGITKERAKEVSFSKPYFNGGMTIIVNKKVTNIKKIKNLSDLKGKTVGVQAGAQAIVDEVDGIKGVKQVKKYDSATLALQDLANKRIDAYVDDFEVANYYMQKVPGTYSKVVLNIKEPYGIAFRKNDSKLQKAVQKAVDSLKKDGTLTKISEKWFDYDVYK</sequence>
<dbReference type="PANTHER" id="PTHR35936:SF19">
    <property type="entry name" value="AMINO-ACID-BINDING PROTEIN YXEM-RELATED"/>
    <property type="match status" value="1"/>
</dbReference>
<dbReference type="InterPro" id="IPR018313">
    <property type="entry name" value="SBP_3_CS"/>
</dbReference>
<evidence type="ECO:0000313" key="8">
    <source>
        <dbReference type="EMBL" id="AUJ30509.1"/>
    </source>
</evidence>
<evidence type="ECO:0000259" key="6">
    <source>
        <dbReference type="SMART" id="SM00062"/>
    </source>
</evidence>
<evidence type="ECO:0000256" key="5">
    <source>
        <dbReference type="SAM" id="SignalP"/>
    </source>
</evidence>
<dbReference type="Gene3D" id="3.40.190.10">
    <property type="entry name" value="Periplasmic binding protein-like II"/>
    <property type="match status" value="2"/>
</dbReference>
<dbReference type="SUPFAM" id="SSF53850">
    <property type="entry name" value="Periplasmic binding protein-like II"/>
    <property type="match status" value="1"/>
</dbReference>
<dbReference type="PANTHER" id="PTHR35936">
    <property type="entry name" value="MEMBRANE-BOUND LYTIC MUREIN TRANSGLYCOSYLASE F"/>
    <property type="match status" value="1"/>
</dbReference>
<feature type="signal peptide" evidence="5">
    <location>
        <begin position="1"/>
        <end position="22"/>
    </location>
</feature>
<dbReference type="Pfam" id="PF00497">
    <property type="entry name" value="SBP_bac_3"/>
    <property type="match status" value="1"/>
</dbReference>
<dbReference type="GO" id="GO:0016020">
    <property type="term" value="C:membrane"/>
    <property type="evidence" value="ECO:0007669"/>
    <property type="project" value="InterPro"/>
</dbReference>
<gene>
    <name evidence="8" type="ORF">BSQ49_10145</name>
</gene>
<evidence type="ECO:0000256" key="2">
    <source>
        <dbReference type="ARBA" id="ARBA00010333"/>
    </source>
</evidence>
<dbReference type="PROSITE" id="PS51257">
    <property type="entry name" value="PROKAR_LIPOPROTEIN"/>
    <property type="match status" value="1"/>
</dbReference>
<dbReference type="GO" id="GO:0030313">
    <property type="term" value="C:cell envelope"/>
    <property type="evidence" value="ECO:0007669"/>
    <property type="project" value="UniProtKB-SubCell"/>
</dbReference>
<dbReference type="GO" id="GO:0015276">
    <property type="term" value="F:ligand-gated monoatomic ion channel activity"/>
    <property type="evidence" value="ECO:0007669"/>
    <property type="project" value="InterPro"/>
</dbReference>
<dbReference type="SMART" id="SM00062">
    <property type="entry name" value="PBPb"/>
    <property type="match status" value="1"/>
</dbReference>
<evidence type="ECO:0000313" key="9">
    <source>
        <dbReference type="Proteomes" id="UP000314960"/>
    </source>
</evidence>
<dbReference type="InterPro" id="IPR001638">
    <property type="entry name" value="Solute-binding_3/MltF_N"/>
</dbReference>
<organism evidence="8 9">
    <name type="scientific">Liquorilactobacillus hordei</name>
    <dbReference type="NCBI Taxonomy" id="468911"/>
    <lineage>
        <taxon>Bacteria</taxon>
        <taxon>Bacillati</taxon>
        <taxon>Bacillota</taxon>
        <taxon>Bacilli</taxon>
        <taxon>Lactobacillales</taxon>
        <taxon>Lactobacillaceae</taxon>
        <taxon>Liquorilactobacillus</taxon>
    </lineage>
</organism>
<comment type="similarity">
    <text evidence="2 4">Belongs to the bacterial solute-binding protein 3 family.</text>
</comment>
<feature type="domain" description="Solute-binding protein family 3/N-terminal" evidence="6">
    <location>
        <begin position="62"/>
        <end position="285"/>
    </location>
</feature>
<name>A0A3Q8CY32_9LACO</name>
<reference evidence="8 9" key="1">
    <citation type="submission" date="2016-11" db="EMBL/GenBank/DDBJ databases">
        <title>Interaction between Lactobacillus species and yeast in water kefir.</title>
        <authorList>
            <person name="Behr J."/>
            <person name="Xu D."/>
            <person name="Vogel R.F."/>
        </authorList>
    </citation>
    <scope>NUCLEOTIDE SEQUENCE [LARGE SCALE GENOMIC DNA]</scope>
    <source>
        <strain evidence="8 9">TMW 1.1822</strain>
    </source>
</reference>
<dbReference type="CDD" id="cd13530">
    <property type="entry name" value="PBP2_peptides_like"/>
    <property type="match status" value="1"/>
</dbReference>
<dbReference type="SMART" id="SM00079">
    <property type="entry name" value="PBPe"/>
    <property type="match status" value="1"/>
</dbReference>
<dbReference type="Proteomes" id="UP000314960">
    <property type="component" value="Chromosome"/>
</dbReference>
<evidence type="ECO:0008006" key="10">
    <source>
        <dbReference type="Google" id="ProtNLM"/>
    </source>
</evidence>